<dbReference type="EMBL" id="JADJMH010000037">
    <property type="protein sequence ID" value="MBK7677492.1"/>
    <property type="molecule type" value="Genomic_DNA"/>
</dbReference>
<proteinExistence type="predicted"/>
<dbReference type="Proteomes" id="UP000697998">
    <property type="component" value="Unassembled WGS sequence"/>
</dbReference>
<evidence type="ECO:0000313" key="2">
    <source>
        <dbReference type="Proteomes" id="UP000697998"/>
    </source>
</evidence>
<evidence type="ECO:0000313" key="1">
    <source>
        <dbReference type="EMBL" id="MBK7677492.1"/>
    </source>
</evidence>
<sequence length="73" mass="7737">MHNLYEQFRGLLPDPPLQAGTVIDAGAGVVTVELPGGGRVRVRGHAAIGQRVFVRDGLVEALAPNLPIELIEV</sequence>
<accession>A0A935Q3S6</accession>
<comment type="caution">
    <text evidence="1">The sequence shown here is derived from an EMBL/GenBank/DDBJ whole genome shotgun (WGS) entry which is preliminary data.</text>
</comment>
<dbReference type="AlphaFoldDB" id="A0A935Q3S6"/>
<protein>
    <submittedName>
        <fullName evidence="1">Uncharacterized protein</fullName>
    </submittedName>
</protein>
<reference evidence="1 2" key="1">
    <citation type="submission" date="2020-10" db="EMBL/GenBank/DDBJ databases">
        <title>Connecting structure to function with the recovery of over 1000 high-quality activated sludge metagenome-assembled genomes encoding full-length rRNA genes using long-read sequencing.</title>
        <authorList>
            <person name="Singleton C.M."/>
            <person name="Petriglieri F."/>
            <person name="Kristensen J.M."/>
            <person name="Kirkegaard R.H."/>
            <person name="Michaelsen T.Y."/>
            <person name="Andersen M.H."/>
            <person name="Karst S.M."/>
            <person name="Dueholm M.S."/>
            <person name="Nielsen P.H."/>
            <person name="Albertsen M."/>
        </authorList>
    </citation>
    <scope>NUCLEOTIDE SEQUENCE [LARGE SCALE GENOMIC DNA]</scope>
    <source>
        <strain evidence="1">EsbW_18-Q3-R4-48_BATAC.285</strain>
    </source>
</reference>
<name>A0A935Q3S6_9PROT</name>
<organism evidence="1 2">
    <name type="scientific">Candidatus Accumulibacter proximus</name>
    <dbReference type="NCBI Taxonomy" id="2954385"/>
    <lineage>
        <taxon>Bacteria</taxon>
        <taxon>Pseudomonadati</taxon>
        <taxon>Pseudomonadota</taxon>
        <taxon>Betaproteobacteria</taxon>
        <taxon>Candidatus Accumulibacter</taxon>
    </lineage>
</organism>
<gene>
    <name evidence="1" type="ORF">IPJ27_23615</name>
</gene>